<keyword evidence="2" id="KW-1185">Reference proteome</keyword>
<dbReference type="Proteomes" id="UP000827976">
    <property type="component" value="Chromosome 7"/>
</dbReference>
<sequence>MVLMEVGKGEESGDSDEVLLFGGESMVDDDDDGDAESCTGGDDGEEMKKGWKRKRDQVDDEDDELRIWFSFEEEKVAEKEEFSVHKIEDNKLFWETCLAVGY</sequence>
<organism evidence="1 2">
    <name type="scientific">Dioscorea alata</name>
    <name type="common">Purple yam</name>
    <dbReference type="NCBI Taxonomy" id="55571"/>
    <lineage>
        <taxon>Eukaryota</taxon>
        <taxon>Viridiplantae</taxon>
        <taxon>Streptophyta</taxon>
        <taxon>Embryophyta</taxon>
        <taxon>Tracheophyta</taxon>
        <taxon>Spermatophyta</taxon>
        <taxon>Magnoliopsida</taxon>
        <taxon>Liliopsida</taxon>
        <taxon>Dioscoreales</taxon>
        <taxon>Dioscoreaceae</taxon>
        <taxon>Dioscorea</taxon>
    </lineage>
</organism>
<reference evidence="2" key="1">
    <citation type="journal article" date="2022" name="Nat. Commun.">
        <title>Chromosome evolution and the genetic basis of agronomically important traits in greater yam.</title>
        <authorList>
            <person name="Bredeson J.V."/>
            <person name="Lyons J.B."/>
            <person name="Oniyinde I.O."/>
            <person name="Okereke N.R."/>
            <person name="Kolade O."/>
            <person name="Nnabue I."/>
            <person name="Nwadili C.O."/>
            <person name="Hribova E."/>
            <person name="Parker M."/>
            <person name="Nwogha J."/>
            <person name="Shu S."/>
            <person name="Carlson J."/>
            <person name="Kariba R."/>
            <person name="Muthemba S."/>
            <person name="Knop K."/>
            <person name="Barton G.J."/>
            <person name="Sherwood A.V."/>
            <person name="Lopez-Montes A."/>
            <person name="Asiedu R."/>
            <person name="Jamnadass R."/>
            <person name="Muchugi A."/>
            <person name="Goodstein D."/>
            <person name="Egesi C.N."/>
            <person name="Featherston J."/>
            <person name="Asfaw A."/>
            <person name="Simpson G.G."/>
            <person name="Dolezel J."/>
            <person name="Hendre P.S."/>
            <person name="Van Deynze A."/>
            <person name="Kumar P.L."/>
            <person name="Obidiegwu J.E."/>
            <person name="Bhattacharjee R."/>
            <person name="Rokhsar D.S."/>
        </authorList>
    </citation>
    <scope>NUCLEOTIDE SEQUENCE [LARGE SCALE GENOMIC DNA]</scope>
    <source>
        <strain evidence="2">cv. TDa95/00328</strain>
    </source>
</reference>
<comment type="caution">
    <text evidence="1">The sequence shown here is derived from an EMBL/GenBank/DDBJ whole genome shotgun (WGS) entry which is preliminary data.</text>
</comment>
<protein>
    <submittedName>
        <fullName evidence="1">Uncharacterized protein</fullName>
    </submittedName>
</protein>
<gene>
    <name evidence="1" type="ORF">IHE45_07G042800</name>
</gene>
<evidence type="ECO:0000313" key="1">
    <source>
        <dbReference type="EMBL" id="KAH7676825.1"/>
    </source>
</evidence>
<dbReference type="EMBL" id="CM037017">
    <property type="protein sequence ID" value="KAH7676825.1"/>
    <property type="molecule type" value="Genomic_DNA"/>
</dbReference>
<accession>A0ACB7VR47</accession>
<name>A0ACB7VR47_DIOAL</name>
<proteinExistence type="predicted"/>
<evidence type="ECO:0000313" key="2">
    <source>
        <dbReference type="Proteomes" id="UP000827976"/>
    </source>
</evidence>